<dbReference type="Proteomes" id="UP000682733">
    <property type="component" value="Unassembled WGS sequence"/>
</dbReference>
<dbReference type="PANTHER" id="PTHR46641:SF2">
    <property type="entry name" value="FMRFAMIDE RECEPTOR"/>
    <property type="match status" value="1"/>
</dbReference>
<dbReference type="SUPFAM" id="SSF81321">
    <property type="entry name" value="Family A G protein-coupled receptor-like"/>
    <property type="match status" value="1"/>
</dbReference>
<dbReference type="PANTHER" id="PTHR46641">
    <property type="entry name" value="FMRFAMIDE RECEPTOR-RELATED"/>
    <property type="match status" value="1"/>
</dbReference>
<comment type="subcellular location">
    <subcellularLocation>
        <location evidence="1">Membrane</location>
    </subcellularLocation>
</comment>
<keyword evidence="2 5" id="KW-0812">Transmembrane</keyword>
<evidence type="ECO:0000256" key="2">
    <source>
        <dbReference type="ARBA" id="ARBA00022692"/>
    </source>
</evidence>
<dbReference type="InterPro" id="IPR052954">
    <property type="entry name" value="GPCR-Ligand_Int"/>
</dbReference>
<organism evidence="8 11">
    <name type="scientific">Didymodactylos carnosus</name>
    <dbReference type="NCBI Taxonomy" id="1234261"/>
    <lineage>
        <taxon>Eukaryota</taxon>
        <taxon>Metazoa</taxon>
        <taxon>Spiralia</taxon>
        <taxon>Gnathifera</taxon>
        <taxon>Rotifera</taxon>
        <taxon>Eurotatoria</taxon>
        <taxon>Bdelloidea</taxon>
        <taxon>Philodinida</taxon>
        <taxon>Philodinidae</taxon>
        <taxon>Didymodactylos</taxon>
    </lineage>
</organism>
<feature type="transmembrane region" description="Helical" evidence="5">
    <location>
        <begin position="20"/>
        <end position="40"/>
    </location>
</feature>
<feature type="domain" description="G-protein coupled receptors family 1 profile" evidence="6">
    <location>
        <begin position="32"/>
        <end position="283"/>
    </location>
</feature>
<dbReference type="EMBL" id="CAJNOK010030335">
    <property type="protein sequence ID" value="CAF1458753.1"/>
    <property type="molecule type" value="Genomic_DNA"/>
</dbReference>
<evidence type="ECO:0000313" key="8">
    <source>
        <dbReference type="EMBL" id="CAF1556811.1"/>
    </source>
</evidence>
<gene>
    <name evidence="8" type="ORF">GPM918_LOCUS39525</name>
    <name evidence="7" type="ORF">OVA965_LOCUS35151</name>
    <name evidence="10" type="ORF">SRO942_LOCUS40404</name>
    <name evidence="9" type="ORF">TMI583_LOCUS36108</name>
</gene>
<proteinExistence type="predicted"/>
<dbReference type="GO" id="GO:0016020">
    <property type="term" value="C:membrane"/>
    <property type="evidence" value="ECO:0007669"/>
    <property type="project" value="UniProtKB-SubCell"/>
</dbReference>
<dbReference type="EMBL" id="CAJOBA010052187">
    <property type="protein sequence ID" value="CAF4252399.1"/>
    <property type="molecule type" value="Genomic_DNA"/>
</dbReference>
<feature type="transmembrane region" description="Helical" evidence="5">
    <location>
        <begin position="220"/>
        <end position="240"/>
    </location>
</feature>
<dbReference type="Proteomes" id="UP000663829">
    <property type="component" value="Unassembled WGS sequence"/>
</dbReference>
<feature type="transmembrane region" description="Helical" evidence="5">
    <location>
        <begin position="269"/>
        <end position="290"/>
    </location>
</feature>
<evidence type="ECO:0000256" key="3">
    <source>
        <dbReference type="ARBA" id="ARBA00022989"/>
    </source>
</evidence>
<evidence type="ECO:0000313" key="11">
    <source>
        <dbReference type="Proteomes" id="UP000663829"/>
    </source>
</evidence>
<feature type="transmembrane region" description="Helical" evidence="5">
    <location>
        <begin position="133"/>
        <end position="158"/>
    </location>
</feature>
<keyword evidence="11" id="KW-1185">Reference proteome</keyword>
<dbReference type="EMBL" id="CAJOBC010093570">
    <property type="protein sequence ID" value="CAF4417977.1"/>
    <property type="molecule type" value="Genomic_DNA"/>
</dbReference>
<dbReference type="Proteomes" id="UP000677228">
    <property type="component" value="Unassembled WGS sequence"/>
</dbReference>
<feature type="transmembrane region" description="Helical" evidence="5">
    <location>
        <begin position="52"/>
        <end position="74"/>
    </location>
</feature>
<evidence type="ECO:0000259" key="6">
    <source>
        <dbReference type="PROSITE" id="PS50262"/>
    </source>
</evidence>
<dbReference type="Pfam" id="PF00001">
    <property type="entry name" value="7tm_1"/>
    <property type="match status" value="1"/>
</dbReference>
<dbReference type="GO" id="GO:0004930">
    <property type="term" value="F:G protein-coupled receptor activity"/>
    <property type="evidence" value="ECO:0007669"/>
    <property type="project" value="InterPro"/>
</dbReference>
<sequence length="317" mass="36478">MSSSSTAATLNVITQQLTIYAGVLIYVSGCFGNCINIIMFSRKTFRFSPSSWYLGASCAVNLLHLQSFLFNRVLPIGFLVDYSRLSTIWCKFRNYYGFVLAITSPTLVCIAVVDRYLSTCRNPNIRAYSSLKIAKYVVPMVIAFWMLENIPTLIFFDINSQSLCTFDRPGYTIYTSYILPPILYGLAPVLITSFFGLLAYKNMRQQIAPSSSRQRRDTQISSMILLQILLIVVATFPAMIRNIYSGITLNNQKDPEQLMWENFVGQVVYLPWYLNYTFSFYIYTMSSVVYRKQVKKLLIKHLLCVRFDYRTIITTTK</sequence>
<dbReference type="InterPro" id="IPR017452">
    <property type="entry name" value="GPCR_Rhodpsn_7TM"/>
</dbReference>
<evidence type="ECO:0000256" key="1">
    <source>
        <dbReference type="ARBA" id="ARBA00004370"/>
    </source>
</evidence>
<evidence type="ECO:0000313" key="7">
    <source>
        <dbReference type="EMBL" id="CAF1458753.1"/>
    </source>
</evidence>
<reference evidence="8" key="1">
    <citation type="submission" date="2021-02" db="EMBL/GenBank/DDBJ databases">
        <authorList>
            <person name="Nowell W R."/>
        </authorList>
    </citation>
    <scope>NUCLEOTIDE SEQUENCE</scope>
</reference>
<keyword evidence="3 5" id="KW-1133">Transmembrane helix</keyword>
<evidence type="ECO:0000256" key="5">
    <source>
        <dbReference type="SAM" id="Phobius"/>
    </source>
</evidence>
<dbReference type="OrthoDB" id="10015179at2759"/>
<dbReference type="EMBL" id="CAJNOQ010027852">
    <property type="protein sequence ID" value="CAF1556811.1"/>
    <property type="molecule type" value="Genomic_DNA"/>
</dbReference>
<evidence type="ECO:0000313" key="9">
    <source>
        <dbReference type="EMBL" id="CAF4252399.1"/>
    </source>
</evidence>
<dbReference type="Gene3D" id="1.20.1070.10">
    <property type="entry name" value="Rhodopsin 7-helix transmembrane proteins"/>
    <property type="match status" value="1"/>
</dbReference>
<evidence type="ECO:0000313" key="10">
    <source>
        <dbReference type="EMBL" id="CAF4417977.1"/>
    </source>
</evidence>
<keyword evidence="4 5" id="KW-0472">Membrane</keyword>
<dbReference type="SMART" id="SM01381">
    <property type="entry name" value="7TM_GPCR_Srsx"/>
    <property type="match status" value="1"/>
</dbReference>
<comment type="caution">
    <text evidence="8">The sequence shown here is derived from an EMBL/GenBank/DDBJ whole genome shotgun (WGS) entry which is preliminary data.</text>
</comment>
<feature type="transmembrane region" description="Helical" evidence="5">
    <location>
        <begin position="178"/>
        <end position="200"/>
    </location>
</feature>
<dbReference type="InterPro" id="IPR000276">
    <property type="entry name" value="GPCR_Rhodpsn"/>
</dbReference>
<name>A0A815XFE1_9BILA</name>
<protein>
    <recommendedName>
        <fullName evidence="6">G-protein coupled receptors family 1 profile domain-containing protein</fullName>
    </recommendedName>
</protein>
<dbReference type="PROSITE" id="PS50262">
    <property type="entry name" value="G_PROTEIN_RECEP_F1_2"/>
    <property type="match status" value="1"/>
</dbReference>
<evidence type="ECO:0000256" key="4">
    <source>
        <dbReference type="ARBA" id="ARBA00023136"/>
    </source>
</evidence>
<feature type="transmembrane region" description="Helical" evidence="5">
    <location>
        <begin position="94"/>
        <end position="113"/>
    </location>
</feature>
<dbReference type="AlphaFoldDB" id="A0A815XFE1"/>
<accession>A0A815XFE1</accession>
<dbReference type="Proteomes" id="UP000681722">
    <property type="component" value="Unassembled WGS sequence"/>
</dbReference>